<dbReference type="CDD" id="cd11062">
    <property type="entry name" value="CYP58-like"/>
    <property type="match status" value="1"/>
</dbReference>
<accession>A0AAN6YQM1</accession>
<evidence type="ECO:0000256" key="8">
    <source>
        <dbReference type="SAM" id="Phobius"/>
    </source>
</evidence>
<dbReference type="PANTHER" id="PTHR24305:SF166">
    <property type="entry name" value="CYTOCHROME P450 12A4, MITOCHONDRIAL-RELATED"/>
    <property type="match status" value="1"/>
</dbReference>
<gene>
    <name evidence="9" type="ORF">QBC38DRAFT_512820</name>
</gene>
<evidence type="ECO:0000256" key="2">
    <source>
        <dbReference type="ARBA" id="ARBA00010617"/>
    </source>
</evidence>
<comment type="caution">
    <text evidence="9">The sequence shown here is derived from an EMBL/GenBank/DDBJ whole genome shotgun (WGS) entry which is preliminary data.</text>
</comment>
<dbReference type="PANTHER" id="PTHR24305">
    <property type="entry name" value="CYTOCHROME P450"/>
    <property type="match status" value="1"/>
</dbReference>
<reference evidence="9" key="1">
    <citation type="journal article" date="2023" name="Mol. Phylogenet. Evol.">
        <title>Genome-scale phylogeny and comparative genomics of the fungal order Sordariales.</title>
        <authorList>
            <person name="Hensen N."/>
            <person name="Bonometti L."/>
            <person name="Westerberg I."/>
            <person name="Brannstrom I.O."/>
            <person name="Guillou S."/>
            <person name="Cros-Aarteil S."/>
            <person name="Calhoun S."/>
            <person name="Haridas S."/>
            <person name="Kuo A."/>
            <person name="Mondo S."/>
            <person name="Pangilinan J."/>
            <person name="Riley R."/>
            <person name="LaButti K."/>
            <person name="Andreopoulos B."/>
            <person name="Lipzen A."/>
            <person name="Chen C."/>
            <person name="Yan M."/>
            <person name="Daum C."/>
            <person name="Ng V."/>
            <person name="Clum A."/>
            <person name="Steindorff A."/>
            <person name="Ohm R.A."/>
            <person name="Martin F."/>
            <person name="Silar P."/>
            <person name="Natvig D.O."/>
            <person name="Lalanne C."/>
            <person name="Gautier V."/>
            <person name="Ament-Velasquez S.L."/>
            <person name="Kruys A."/>
            <person name="Hutchinson M.I."/>
            <person name="Powell A.J."/>
            <person name="Barry K."/>
            <person name="Miller A.N."/>
            <person name="Grigoriev I.V."/>
            <person name="Debuchy R."/>
            <person name="Gladieux P."/>
            <person name="Hiltunen Thoren M."/>
            <person name="Johannesson H."/>
        </authorList>
    </citation>
    <scope>NUCLEOTIDE SEQUENCE</scope>
    <source>
        <strain evidence="9">CBS 990.96</strain>
    </source>
</reference>
<reference evidence="9" key="2">
    <citation type="submission" date="2023-05" db="EMBL/GenBank/DDBJ databases">
        <authorList>
            <consortium name="Lawrence Berkeley National Laboratory"/>
            <person name="Steindorff A."/>
            <person name="Hensen N."/>
            <person name="Bonometti L."/>
            <person name="Westerberg I."/>
            <person name="Brannstrom I.O."/>
            <person name="Guillou S."/>
            <person name="Cros-Aarteil S."/>
            <person name="Calhoun S."/>
            <person name="Haridas S."/>
            <person name="Kuo A."/>
            <person name="Mondo S."/>
            <person name="Pangilinan J."/>
            <person name="Riley R."/>
            <person name="Labutti K."/>
            <person name="Andreopoulos B."/>
            <person name="Lipzen A."/>
            <person name="Chen C."/>
            <person name="Yanf M."/>
            <person name="Daum C."/>
            <person name="Ng V."/>
            <person name="Clum A."/>
            <person name="Ohm R."/>
            <person name="Martin F."/>
            <person name="Silar P."/>
            <person name="Natvig D."/>
            <person name="Lalanne C."/>
            <person name="Gautier V."/>
            <person name="Ament-Velasquez S.L."/>
            <person name="Kruys A."/>
            <person name="Hutchinson M.I."/>
            <person name="Powell A.J."/>
            <person name="Barry K."/>
            <person name="Miller A.N."/>
            <person name="Grigoriev I.V."/>
            <person name="Debuchy R."/>
            <person name="Gladieux P."/>
            <person name="Thoren M.H."/>
            <person name="Johannesson H."/>
        </authorList>
    </citation>
    <scope>NUCLEOTIDE SEQUENCE</scope>
    <source>
        <strain evidence="9">CBS 990.96</strain>
    </source>
</reference>
<dbReference type="GO" id="GO:0004497">
    <property type="term" value="F:monooxygenase activity"/>
    <property type="evidence" value="ECO:0007669"/>
    <property type="project" value="UniProtKB-KW"/>
</dbReference>
<keyword evidence="8" id="KW-0472">Membrane</keyword>
<evidence type="ECO:0000256" key="4">
    <source>
        <dbReference type="ARBA" id="ARBA00022723"/>
    </source>
</evidence>
<dbReference type="InterPro" id="IPR017972">
    <property type="entry name" value="Cyt_P450_CS"/>
</dbReference>
<dbReference type="InterPro" id="IPR001128">
    <property type="entry name" value="Cyt_P450"/>
</dbReference>
<dbReference type="Gene3D" id="1.10.630.10">
    <property type="entry name" value="Cytochrome P450"/>
    <property type="match status" value="1"/>
</dbReference>
<evidence type="ECO:0000256" key="5">
    <source>
        <dbReference type="ARBA" id="ARBA00023004"/>
    </source>
</evidence>
<dbReference type="GO" id="GO:0005506">
    <property type="term" value="F:iron ion binding"/>
    <property type="evidence" value="ECO:0007669"/>
    <property type="project" value="InterPro"/>
</dbReference>
<keyword evidence="4 6" id="KW-0479">Metal-binding</keyword>
<dbReference type="GO" id="GO:0016705">
    <property type="term" value="F:oxidoreductase activity, acting on paired donors, with incorporation or reduction of molecular oxygen"/>
    <property type="evidence" value="ECO:0007669"/>
    <property type="project" value="InterPro"/>
</dbReference>
<name>A0AAN6YQM1_9PEZI</name>
<keyword evidence="5 6" id="KW-0408">Iron</keyword>
<dbReference type="GO" id="GO:0020037">
    <property type="term" value="F:heme binding"/>
    <property type="evidence" value="ECO:0007669"/>
    <property type="project" value="InterPro"/>
</dbReference>
<keyword evidence="7" id="KW-0560">Oxidoreductase</keyword>
<evidence type="ECO:0000313" key="10">
    <source>
        <dbReference type="Proteomes" id="UP001301958"/>
    </source>
</evidence>
<organism evidence="9 10">
    <name type="scientific">Podospora fimiseda</name>
    <dbReference type="NCBI Taxonomy" id="252190"/>
    <lineage>
        <taxon>Eukaryota</taxon>
        <taxon>Fungi</taxon>
        <taxon>Dikarya</taxon>
        <taxon>Ascomycota</taxon>
        <taxon>Pezizomycotina</taxon>
        <taxon>Sordariomycetes</taxon>
        <taxon>Sordariomycetidae</taxon>
        <taxon>Sordariales</taxon>
        <taxon>Podosporaceae</taxon>
        <taxon>Podospora</taxon>
    </lineage>
</organism>
<dbReference type="InterPro" id="IPR002401">
    <property type="entry name" value="Cyt_P450_E_grp-I"/>
</dbReference>
<dbReference type="InterPro" id="IPR050121">
    <property type="entry name" value="Cytochrome_P450_monoxygenase"/>
</dbReference>
<evidence type="ECO:0000256" key="1">
    <source>
        <dbReference type="ARBA" id="ARBA00001971"/>
    </source>
</evidence>
<evidence type="ECO:0000256" key="3">
    <source>
        <dbReference type="ARBA" id="ARBA00022617"/>
    </source>
</evidence>
<dbReference type="PROSITE" id="PS00086">
    <property type="entry name" value="CYTOCHROME_P450"/>
    <property type="match status" value="1"/>
</dbReference>
<dbReference type="EMBL" id="MU865459">
    <property type="protein sequence ID" value="KAK4222688.1"/>
    <property type="molecule type" value="Genomic_DNA"/>
</dbReference>
<keyword evidence="7" id="KW-0503">Monooxygenase</keyword>
<dbReference type="Pfam" id="PF00067">
    <property type="entry name" value="p450"/>
    <property type="match status" value="1"/>
</dbReference>
<proteinExistence type="inferred from homology"/>
<protein>
    <submittedName>
        <fullName evidence="9">Cytochrome P450</fullName>
    </submittedName>
</protein>
<keyword evidence="3 6" id="KW-0349">Heme</keyword>
<keyword evidence="10" id="KW-1185">Reference proteome</keyword>
<evidence type="ECO:0000313" key="9">
    <source>
        <dbReference type="EMBL" id="KAK4222688.1"/>
    </source>
</evidence>
<dbReference type="AlphaFoldDB" id="A0AAN6YQM1"/>
<comment type="cofactor">
    <cofactor evidence="1 6">
        <name>heme</name>
        <dbReference type="ChEBI" id="CHEBI:30413"/>
    </cofactor>
</comment>
<keyword evidence="8" id="KW-1133">Transmembrane helix</keyword>
<sequence>MILSLYALAVLAIPLYLVCLSIYRLYFHPLAGIPGPKLAAITGWYEAYFDIFHKGLGGQYTFYIRELHAKYGPIVRISPQEVHIDDPNFYSTIYTNKQGLDKPDYLKWRFGAPSALFSTPEHHLHRMRRAAQEPFFAKQRIIDLSPVIQAKANKMCNRLAEDFMDKAKPVILDNLFASYVADVTIQYSVDRDFNWLGHPEFESPFVQAIRSLKDMAHPSTQFPWLARAAAAVPPSMVRRLQPTMSSILDFQEDMRRLVIDAIRDLEKVPTSKTDKTVVHGILRSNMPKEELHIELLKDHAVSLLGAGVASAQWTLTIACFHIINDAEVYKRLKDELVHAMPDPNISISLDQGFEKLPYLMACVDEAIRLACGQMTRSPRISKKPIIYNNYILPPGSHISLDTWHMHHNPILYPQSFSFDPNRWLGDPQAPAPYQNRPLKHYMTSFGKGTRRCIGENLARAEIVIGLASLFRRFDWEFFSRSHFIFSYMTSVESTI</sequence>
<dbReference type="Proteomes" id="UP001301958">
    <property type="component" value="Unassembled WGS sequence"/>
</dbReference>
<dbReference type="PRINTS" id="PR00463">
    <property type="entry name" value="EP450I"/>
</dbReference>
<comment type="similarity">
    <text evidence="2 7">Belongs to the cytochrome P450 family.</text>
</comment>
<dbReference type="SUPFAM" id="SSF48264">
    <property type="entry name" value="Cytochrome P450"/>
    <property type="match status" value="1"/>
</dbReference>
<feature type="transmembrane region" description="Helical" evidence="8">
    <location>
        <begin position="6"/>
        <end position="27"/>
    </location>
</feature>
<dbReference type="InterPro" id="IPR036396">
    <property type="entry name" value="Cyt_P450_sf"/>
</dbReference>
<keyword evidence="8" id="KW-0812">Transmembrane</keyword>
<evidence type="ECO:0000256" key="7">
    <source>
        <dbReference type="RuleBase" id="RU000461"/>
    </source>
</evidence>
<evidence type="ECO:0000256" key="6">
    <source>
        <dbReference type="PIRSR" id="PIRSR602401-1"/>
    </source>
</evidence>
<feature type="binding site" description="axial binding residue" evidence="6">
    <location>
        <position position="452"/>
    </location>
    <ligand>
        <name>heme</name>
        <dbReference type="ChEBI" id="CHEBI:30413"/>
    </ligand>
    <ligandPart>
        <name>Fe</name>
        <dbReference type="ChEBI" id="CHEBI:18248"/>
    </ligandPart>
</feature>